<sequence length="270" mass="29145">MKSLLHSALTNMTTYPVQVSGIAPSTNKSQLHDFFSIAAIEHDEKAAAATVRFEKASAAKTALMLNGGTLDGATLSVTSDAVKEDDHLQKATAEQGHTGEFDQSDKPRAAIAAEYLAKGYSLSDKILERAIDMDQKQGISSKFLHYFHQFDEGLGKRAFGADAKVTTSVQTKMDEQLKQARAIDEAKGYSKIAHGYYEKAIASPLGQRVLQFYTETSKQVLDIHEEARRIAQLEKRKSTTTEPPAPTSESTSASAPGAAAETTSEKATTA</sequence>
<feature type="compositionally biased region" description="Low complexity" evidence="1">
    <location>
        <begin position="247"/>
        <end position="270"/>
    </location>
</feature>
<comment type="caution">
    <text evidence="2">The sequence shown here is derived from an EMBL/GenBank/DDBJ whole genome shotgun (WGS) entry which is preliminary data.</text>
</comment>
<dbReference type="InterPro" id="IPR012677">
    <property type="entry name" value="Nucleotide-bd_a/b_plait_sf"/>
</dbReference>
<dbReference type="AlphaFoldDB" id="A0AAD5VUJ7"/>
<dbReference type="Gene3D" id="3.30.70.330">
    <property type="match status" value="1"/>
</dbReference>
<evidence type="ECO:0000313" key="2">
    <source>
        <dbReference type="EMBL" id="KAJ3568371.1"/>
    </source>
</evidence>
<evidence type="ECO:0000313" key="3">
    <source>
        <dbReference type="Proteomes" id="UP001213000"/>
    </source>
</evidence>
<reference evidence="2" key="1">
    <citation type="submission" date="2022-07" db="EMBL/GenBank/DDBJ databases">
        <title>Genome Sequence of Leucocoprinus birnbaumii.</title>
        <authorList>
            <person name="Buettner E."/>
        </authorList>
    </citation>
    <scope>NUCLEOTIDE SEQUENCE</scope>
    <source>
        <strain evidence="2">VT141</strain>
    </source>
</reference>
<evidence type="ECO:0008006" key="4">
    <source>
        <dbReference type="Google" id="ProtNLM"/>
    </source>
</evidence>
<name>A0AAD5VUJ7_9AGAR</name>
<proteinExistence type="predicted"/>
<organism evidence="2 3">
    <name type="scientific">Leucocoprinus birnbaumii</name>
    <dbReference type="NCBI Taxonomy" id="56174"/>
    <lineage>
        <taxon>Eukaryota</taxon>
        <taxon>Fungi</taxon>
        <taxon>Dikarya</taxon>
        <taxon>Basidiomycota</taxon>
        <taxon>Agaricomycotina</taxon>
        <taxon>Agaricomycetes</taxon>
        <taxon>Agaricomycetidae</taxon>
        <taxon>Agaricales</taxon>
        <taxon>Agaricineae</taxon>
        <taxon>Agaricaceae</taxon>
        <taxon>Leucocoprinus</taxon>
    </lineage>
</organism>
<dbReference type="InterPro" id="IPR035979">
    <property type="entry name" value="RBD_domain_sf"/>
</dbReference>
<dbReference type="Proteomes" id="UP001213000">
    <property type="component" value="Unassembled WGS sequence"/>
</dbReference>
<gene>
    <name evidence="2" type="ORF">NP233_g5759</name>
</gene>
<keyword evidence="3" id="KW-1185">Reference proteome</keyword>
<feature type="region of interest" description="Disordered" evidence="1">
    <location>
        <begin position="231"/>
        <end position="270"/>
    </location>
</feature>
<protein>
    <recommendedName>
        <fullName evidence="4">RRM domain-containing protein</fullName>
    </recommendedName>
</protein>
<accession>A0AAD5VUJ7</accession>
<dbReference type="GO" id="GO:0003676">
    <property type="term" value="F:nucleic acid binding"/>
    <property type="evidence" value="ECO:0007669"/>
    <property type="project" value="InterPro"/>
</dbReference>
<evidence type="ECO:0000256" key="1">
    <source>
        <dbReference type="SAM" id="MobiDB-lite"/>
    </source>
</evidence>
<dbReference type="EMBL" id="JANIEX010000349">
    <property type="protein sequence ID" value="KAJ3568371.1"/>
    <property type="molecule type" value="Genomic_DNA"/>
</dbReference>
<dbReference type="SUPFAM" id="SSF54928">
    <property type="entry name" value="RNA-binding domain, RBD"/>
    <property type="match status" value="1"/>
</dbReference>